<evidence type="ECO:0000313" key="7">
    <source>
        <dbReference type="EMBL" id="CAL1140520.1"/>
    </source>
</evidence>
<organism evidence="6">
    <name type="scientific">Cladocopium goreaui</name>
    <dbReference type="NCBI Taxonomy" id="2562237"/>
    <lineage>
        <taxon>Eukaryota</taxon>
        <taxon>Sar</taxon>
        <taxon>Alveolata</taxon>
        <taxon>Dinophyceae</taxon>
        <taxon>Suessiales</taxon>
        <taxon>Symbiodiniaceae</taxon>
        <taxon>Cladocopium</taxon>
    </lineage>
</organism>
<dbReference type="Pfam" id="PF02891">
    <property type="entry name" value="zf-MIZ"/>
    <property type="match status" value="1"/>
</dbReference>
<dbReference type="GO" id="GO:0008270">
    <property type="term" value="F:zinc ion binding"/>
    <property type="evidence" value="ECO:0007669"/>
    <property type="project" value="UniProtKB-KW"/>
</dbReference>
<evidence type="ECO:0000256" key="2">
    <source>
        <dbReference type="ARBA" id="ARBA00022771"/>
    </source>
</evidence>
<evidence type="ECO:0000256" key="3">
    <source>
        <dbReference type="ARBA" id="ARBA00022833"/>
    </source>
</evidence>
<dbReference type="InterPro" id="IPR004181">
    <property type="entry name" value="Znf_MIZ"/>
</dbReference>
<keyword evidence="1" id="KW-0479">Metal-binding</keyword>
<dbReference type="Proteomes" id="UP001152797">
    <property type="component" value="Unassembled WGS sequence"/>
</dbReference>
<evidence type="ECO:0000313" key="8">
    <source>
        <dbReference type="Proteomes" id="UP001152797"/>
    </source>
</evidence>
<name>A0A9P1C951_9DINO</name>
<reference evidence="6" key="1">
    <citation type="submission" date="2022-10" db="EMBL/GenBank/DDBJ databases">
        <authorList>
            <person name="Chen Y."/>
            <person name="Dougan E. K."/>
            <person name="Chan C."/>
            <person name="Rhodes N."/>
            <person name="Thang M."/>
        </authorList>
    </citation>
    <scope>NUCLEOTIDE SEQUENCE</scope>
</reference>
<protein>
    <recommendedName>
        <fullName evidence="5">SP-RING-type domain-containing protein</fullName>
    </recommendedName>
</protein>
<dbReference type="PANTHER" id="PTHR10782:SF4">
    <property type="entry name" value="TONALLI, ISOFORM E"/>
    <property type="match status" value="1"/>
</dbReference>
<dbReference type="EMBL" id="CAMXCT020001136">
    <property type="protein sequence ID" value="CAL1140520.1"/>
    <property type="molecule type" value="Genomic_DNA"/>
</dbReference>
<accession>A0A9P1C951</accession>
<gene>
    <name evidence="6" type="ORF">C1SCF055_LOCUS14441</name>
</gene>
<keyword evidence="8" id="KW-1185">Reference proteome</keyword>
<dbReference type="GO" id="GO:0061665">
    <property type="term" value="F:SUMO ligase activity"/>
    <property type="evidence" value="ECO:0007669"/>
    <property type="project" value="TreeGrafter"/>
</dbReference>
<dbReference type="GO" id="GO:0016925">
    <property type="term" value="P:protein sumoylation"/>
    <property type="evidence" value="ECO:0007669"/>
    <property type="project" value="TreeGrafter"/>
</dbReference>
<evidence type="ECO:0000256" key="1">
    <source>
        <dbReference type="ARBA" id="ARBA00022723"/>
    </source>
</evidence>
<dbReference type="GO" id="GO:0000785">
    <property type="term" value="C:chromatin"/>
    <property type="evidence" value="ECO:0007669"/>
    <property type="project" value="TreeGrafter"/>
</dbReference>
<dbReference type="OrthoDB" id="442540at2759"/>
<dbReference type="CDD" id="cd16650">
    <property type="entry name" value="SP-RING_PIAS-like"/>
    <property type="match status" value="1"/>
</dbReference>
<dbReference type="PROSITE" id="PS51044">
    <property type="entry name" value="ZF_SP_RING"/>
    <property type="match status" value="1"/>
</dbReference>
<dbReference type="EMBL" id="CAMXCT010001136">
    <property type="protein sequence ID" value="CAI3987145.1"/>
    <property type="molecule type" value="Genomic_DNA"/>
</dbReference>
<feature type="domain" description="SP-RING-type" evidence="5">
    <location>
        <begin position="272"/>
        <end position="358"/>
    </location>
</feature>
<dbReference type="InterPro" id="IPR013083">
    <property type="entry name" value="Znf_RING/FYVE/PHD"/>
</dbReference>
<evidence type="ECO:0000313" key="6">
    <source>
        <dbReference type="EMBL" id="CAI3987145.1"/>
    </source>
</evidence>
<proteinExistence type="predicted"/>
<keyword evidence="3" id="KW-0862">Zinc</keyword>
<sequence>MACERSKLSALSLPLLQGLCRAKGLSLEKGANKADIIERLLSQKRRPKEVEEPPSKVAKIERKVQETQSRQKLVFQSSLPGLETQSFRVLRCTCCSVIFNLEKTQYHGDAQSFWCPSCRFRAMDPFNEVSGEGVLHCALLGLGGYEFEVNLSRLQEWRDAGETIWLRMLQVDSQELFQVWPEELAVEVDGCQLFRVAPPEKGHKRRDVPQDITDWLQAGPNVLRLRFTDAQGLALGLVRAAPKAPRRLCLEVPRQEAPEARAKLLTLLRNSEEDGLEFVASRQLSLLCPVALARVERPARGRRCRHLRCFGLAAYCRSNYGMAAFNNRWSCPVCNKRVRPEELLIDGFVEDILQKTEAPLWGQAWCWTMNILIIWRFIPSQFQKVRRGAL</sequence>
<dbReference type="Gene3D" id="3.30.40.10">
    <property type="entry name" value="Zinc/RING finger domain, C3HC4 (zinc finger)"/>
    <property type="match status" value="1"/>
</dbReference>
<evidence type="ECO:0000259" key="5">
    <source>
        <dbReference type="PROSITE" id="PS51044"/>
    </source>
</evidence>
<reference evidence="7" key="2">
    <citation type="submission" date="2024-04" db="EMBL/GenBank/DDBJ databases">
        <authorList>
            <person name="Chen Y."/>
            <person name="Shah S."/>
            <person name="Dougan E. K."/>
            <person name="Thang M."/>
            <person name="Chan C."/>
        </authorList>
    </citation>
    <scope>NUCLEOTIDE SEQUENCE [LARGE SCALE GENOMIC DNA]</scope>
</reference>
<dbReference type="AlphaFoldDB" id="A0A9P1C951"/>
<keyword evidence="2 4" id="KW-0863">Zinc-finger</keyword>
<dbReference type="PANTHER" id="PTHR10782">
    <property type="entry name" value="ZINC FINGER MIZ DOMAIN-CONTAINING PROTEIN"/>
    <property type="match status" value="1"/>
</dbReference>
<comment type="caution">
    <text evidence="6">The sequence shown here is derived from an EMBL/GenBank/DDBJ whole genome shotgun (WGS) entry which is preliminary data.</text>
</comment>
<evidence type="ECO:0000256" key="4">
    <source>
        <dbReference type="PROSITE-ProRule" id="PRU00452"/>
    </source>
</evidence>
<dbReference type="EMBL" id="CAMXCT030001136">
    <property type="protein sequence ID" value="CAL4774457.1"/>
    <property type="molecule type" value="Genomic_DNA"/>
</dbReference>